<proteinExistence type="inferred from homology"/>
<dbReference type="EC" id="1.5.1.42" evidence="4"/>
<protein>
    <submittedName>
        <fullName evidence="4">FMN reductase (NADH) NtaB</fullName>
        <ecNumber evidence="4">1.5.1.42</ecNumber>
    </submittedName>
</protein>
<dbReference type="SMART" id="SM00903">
    <property type="entry name" value="Flavin_Reduct"/>
    <property type="match status" value="1"/>
</dbReference>
<dbReference type="InterPro" id="IPR050268">
    <property type="entry name" value="NADH-dep_flavin_reductase"/>
</dbReference>
<dbReference type="PANTHER" id="PTHR30466">
    <property type="entry name" value="FLAVIN REDUCTASE"/>
    <property type="match status" value="1"/>
</dbReference>
<evidence type="ECO:0000256" key="2">
    <source>
        <dbReference type="ARBA" id="ARBA00023002"/>
    </source>
</evidence>
<evidence type="ECO:0000313" key="5">
    <source>
        <dbReference type="Proteomes" id="UP000193623"/>
    </source>
</evidence>
<sequence length="166" mass="17940">MRCHNVNAFDPIDDPRRFRDALGAYATGVTIVTVPTDDGPVGITANSFASVSLDPPLVLWSPAKSSKRFNYFSGAPHFAIHILDAHQQEICNGFTKNKHAFDGLDWVTGAHDVPHIRGCLARFECSLAAEHDAGDHTIIVGRVTGASVRDGLPLMFQGGRFVSLKG</sequence>
<dbReference type="EMBL" id="FWFT01000001">
    <property type="protein sequence ID" value="SLN17462.1"/>
    <property type="molecule type" value="Genomic_DNA"/>
</dbReference>
<dbReference type="Pfam" id="PF01613">
    <property type="entry name" value="Flavin_Reduct"/>
    <property type="match status" value="1"/>
</dbReference>
<keyword evidence="5" id="KW-1185">Reference proteome</keyword>
<dbReference type="AlphaFoldDB" id="A0A1Y5RHH5"/>
<dbReference type="InterPro" id="IPR002563">
    <property type="entry name" value="Flavin_Rdtase-like_dom"/>
</dbReference>
<feature type="domain" description="Flavin reductase like" evidence="3">
    <location>
        <begin position="22"/>
        <end position="163"/>
    </location>
</feature>
<evidence type="ECO:0000313" key="4">
    <source>
        <dbReference type="EMBL" id="SLN17462.1"/>
    </source>
</evidence>
<dbReference type="SUPFAM" id="SSF50475">
    <property type="entry name" value="FMN-binding split barrel"/>
    <property type="match status" value="1"/>
</dbReference>
<keyword evidence="2 4" id="KW-0560">Oxidoreductase</keyword>
<evidence type="ECO:0000259" key="3">
    <source>
        <dbReference type="SMART" id="SM00903"/>
    </source>
</evidence>
<name>A0A1Y5RHH5_9RHOB</name>
<reference evidence="4 5" key="1">
    <citation type="submission" date="2017-03" db="EMBL/GenBank/DDBJ databases">
        <authorList>
            <person name="Afonso C.L."/>
            <person name="Miller P.J."/>
            <person name="Scott M.A."/>
            <person name="Spackman E."/>
            <person name="Goraichik I."/>
            <person name="Dimitrov K.M."/>
            <person name="Suarez D.L."/>
            <person name="Swayne D.E."/>
        </authorList>
    </citation>
    <scope>NUCLEOTIDE SEQUENCE [LARGE SCALE GENOMIC DNA]</scope>
    <source>
        <strain evidence="4 5">CECT 8397</strain>
    </source>
</reference>
<dbReference type="Gene3D" id="2.30.110.10">
    <property type="entry name" value="Electron Transport, Fmn-binding Protein, Chain A"/>
    <property type="match status" value="1"/>
</dbReference>
<dbReference type="Proteomes" id="UP000193623">
    <property type="component" value="Unassembled WGS sequence"/>
</dbReference>
<dbReference type="GO" id="GO:0010181">
    <property type="term" value="F:FMN binding"/>
    <property type="evidence" value="ECO:0007669"/>
    <property type="project" value="InterPro"/>
</dbReference>
<evidence type="ECO:0000256" key="1">
    <source>
        <dbReference type="ARBA" id="ARBA00008898"/>
    </source>
</evidence>
<dbReference type="InterPro" id="IPR012349">
    <property type="entry name" value="Split_barrel_FMN-bd"/>
</dbReference>
<dbReference type="GO" id="GO:0042602">
    <property type="term" value="F:riboflavin reductase (NADPH) activity"/>
    <property type="evidence" value="ECO:0007669"/>
    <property type="project" value="TreeGrafter"/>
</dbReference>
<gene>
    <name evidence="4" type="primary">ntaB</name>
    <name evidence="4" type="ORF">PSJ8397_00560</name>
</gene>
<dbReference type="PANTHER" id="PTHR30466:SF11">
    <property type="entry name" value="FLAVIN-DEPENDENT MONOOXYGENASE, REDUCTASE SUBUNIT HSAB"/>
    <property type="match status" value="1"/>
</dbReference>
<accession>A0A1Y5RHH5</accession>
<comment type="similarity">
    <text evidence="1">Belongs to the non-flavoprotein flavin reductase family.</text>
</comment>
<dbReference type="GO" id="GO:0052874">
    <property type="term" value="F:FMN reductase (NADH) activity"/>
    <property type="evidence" value="ECO:0007669"/>
    <property type="project" value="UniProtKB-EC"/>
</dbReference>
<organism evidence="4 5">
    <name type="scientific">Pseudooctadecabacter jejudonensis</name>
    <dbReference type="NCBI Taxonomy" id="1391910"/>
    <lineage>
        <taxon>Bacteria</taxon>
        <taxon>Pseudomonadati</taxon>
        <taxon>Pseudomonadota</taxon>
        <taxon>Alphaproteobacteria</taxon>
        <taxon>Rhodobacterales</taxon>
        <taxon>Paracoccaceae</taxon>
        <taxon>Pseudooctadecabacter</taxon>
    </lineage>
</organism>